<organism evidence="1 2">
    <name type="scientific">Methanofollis fontis</name>
    <dbReference type="NCBI Taxonomy" id="2052832"/>
    <lineage>
        <taxon>Archaea</taxon>
        <taxon>Methanobacteriati</taxon>
        <taxon>Methanobacteriota</taxon>
        <taxon>Stenosarchaea group</taxon>
        <taxon>Methanomicrobia</taxon>
        <taxon>Methanomicrobiales</taxon>
        <taxon>Methanomicrobiaceae</taxon>
        <taxon>Methanofollis</taxon>
    </lineage>
</organism>
<dbReference type="AlphaFoldDB" id="A0A483CTS3"/>
<dbReference type="EMBL" id="PGCL01000001">
    <property type="protein sequence ID" value="TAJ45804.1"/>
    <property type="molecule type" value="Genomic_DNA"/>
</dbReference>
<evidence type="ECO:0000313" key="2">
    <source>
        <dbReference type="Proteomes" id="UP000292580"/>
    </source>
</evidence>
<accession>A0A483CTS3</accession>
<protein>
    <recommendedName>
        <fullName evidence="3">S-layer protein C-terminal domain-containing protein</fullName>
    </recommendedName>
</protein>
<dbReference type="Proteomes" id="UP000292580">
    <property type="component" value="Unassembled WGS sequence"/>
</dbReference>
<sequence>MIIAGGVLCLILLCGCIEEGTGKPPDLSDMPKVMAGDVLIITGDDFSEVEATAVDELAAYLNGTGEIHLDIVAVSVLNRTDLQRYHLIVIGTPGTNPLVGEVAGVVGGDEGEGRLILLENPWNPANLTLVVTGSDAWGVRAAGEMLQDPGNLSGADMTIESRIISMKGRISQISFGSTAAWVVWGDDGEIYLLQGAGAEGAIALGEGVPVVITGYPTTTTLTIPEGGEMNRHRMKAIEVIRAENT</sequence>
<reference evidence="1 2" key="1">
    <citation type="submission" date="2017-11" db="EMBL/GenBank/DDBJ databases">
        <title>Isolation and Characterization of Methanofollis Species from Methane Seep Offshore SW Taiwan.</title>
        <authorList>
            <person name="Teng N.-H."/>
            <person name="Lai M.-C."/>
            <person name="Chen S.-C."/>
        </authorList>
    </citation>
    <scope>NUCLEOTIDE SEQUENCE [LARGE SCALE GENOMIC DNA]</scope>
    <source>
        <strain evidence="1 2">FWC-SCC2</strain>
    </source>
</reference>
<evidence type="ECO:0000313" key="1">
    <source>
        <dbReference type="EMBL" id="TAJ45804.1"/>
    </source>
</evidence>
<proteinExistence type="predicted"/>
<comment type="caution">
    <text evidence="1">The sequence shown here is derived from an EMBL/GenBank/DDBJ whole genome shotgun (WGS) entry which is preliminary data.</text>
</comment>
<keyword evidence="2" id="KW-1185">Reference proteome</keyword>
<gene>
    <name evidence="1" type="ORF">CUJ86_03595</name>
</gene>
<evidence type="ECO:0008006" key="3">
    <source>
        <dbReference type="Google" id="ProtNLM"/>
    </source>
</evidence>
<name>A0A483CTS3_9EURY</name>